<keyword evidence="3" id="KW-0813">Transport</keyword>
<accession>A0A2T0LPG3</accession>
<feature type="transmembrane region" description="Helical" evidence="8">
    <location>
        <begin position="122"/>
        <end position="140"/>
    </location>
</feature>
<evidence type="ECO:0000256" key="5">
    <source>
        <dbReference type="ARBA" id="ARBA00022692"/>
    </source>
</evidence>
<dbReference type="RefSeq" id="WP_106181052.1">
    <property type="nucleotide sequence ID" value="NZ_PVNH01000010.1"/>
</dbReference>
<dbReference type="Pfam" id="PF01925">
    <property type="entry name" value="TauE"/>
    <property type="match status" value="1"/>
</dbReference>
<keyword evidence="5 8" id="KW-0812">Transmembrane</keyword>
<dbReference type="GO" id="GO:0005886">
    <property type="term" value="C:plasma membrane"/>
    <property type="evidence" value="ECO:0007669"/>
    <property type="project" value="UniProtKB-SubCell"/>
</dbReference>
<keyword evidence="10" id="KW-1185">Reference proteome</keyword>
<evidence type="ECO:0000256" key="7">
    <source>
        <dbReference type="ARBA" id="ARBA00023136"/>
    </source>
</evidence>
<feature type="transmembrane region" description="Helical" evidence="8">
    <location>
        <begin position="36"/>
        <end position="58"/>
    </location>
</feature>
<reference evidence="9 10" key="1">
    <citation type="submission" date="2018-03" db="EMBL/GenBank/DDBJ databases">
        <title>Genomic Encyclopedia of Type Strains, Phase III (KMG-III): the genomes of soil and plant-associated and newly described type strains.</title>
        <authorList>
            <person name="Whitman W."/>
        </authorList>
    </citation>
    <scope>NUCLEOTIDE SEQUENCE [LARGE SCALE GENOMIC DNA]</scope>
    <source>
        <strain evidence="9 10">CGMCC 4.7125</strain>
    </source>
</reference>
<protein>
    <recommendedName>
        <fullName evidence="8">Probable membrane transporter protein</fullName>
    </recommendedName>
</protein>
<evidence type="ECO:0000256" key="1">
    <source>
        <dbReference type="ARBA" id="ARBA00004651"/>
    </source>
</evidence>
<dbReference type="PANTHER" id="PTHR30269:SF37">
    <property type="entry name" value="MEMBRANE TRANSPORTER PROTEIN"/>
    <property type="match status" value="1"/>
</dbReference>
<dbReference type="Proteomes" id="UP000238362">
    <property type="component" value="Unassembled WGS sequence"/>
</dbReference>
<dbReference type="AlphaFoldDB" id="A0A2T0LPG3"/>
<dbReference type="InterPro" id="IPR002781">
    <property type="entry name" value="TM_pro_TauE-like"/>
</dbReference>
<feature type="transmembrane region" description="Helical" evidence="8">
    <location>
        <begin position="96"/>
        <end position="115"/>
    </location>
</feature>
<comment type="subcellular location">
    <subcellularLocation>
        <location evidence="1 8">Cell membrane</location>
        <topology evidence="1 8">Multi-pass membrane protein</topology>
    </subcellularLocation>
</comment>
<evidence type="ECO:0000256" key="2">
    <source>
        <dbReference type="ARBA" id="ARBA00009142"/>
    </source>
</evidence>
<evidence type="ECO:0000313" key="10">
    <source>
        <dbReference type="Proteomes" id="UP000238362"/>
    </source>
</evidence>
<evidence type="ECO:0000313" key="9">
    <source>
        <dbReference type="EMBL" id="PRX45118.1"/>
    </source>
</evidence>
<evidence type="ECO:0000256" key="4">
    <source>
        <dbReference type="ARBA" id="ARBA00022475"/>
    </source>
</evidence>
<dbReference type="PANTHER" id="PTHR30269">
    <property type="entry name" value="TRANSMEMBRANE PROTEIN YFCA"/>
    <property type="match status" value="1"/>
</dbReference>
<feature type="transmembrane region" description="Helical" evidence="8">
    <location>
        <begin position="219"/>
        <end position="237"/>
    </location>
</feature>
<feature type="transmembrane region" description="Helical" evidence="8">
    <location>
        <begin position="70"/>
        <end position="90"/>
    </location>
</feature>
<dbReference type="InterPro" id="IPR052017">
    <property type="entry name" value="TSUP"/>
</dbReference>
<name>A0A2T0LPG3_9PSEU</name>
<evidence type="ECO:0000256" key="8">
    <source>
        <dbReference type="RuleBase" id="RU363041"/>
    </source>
</evidence>
<keyword evidence="4 8" id="KW-1003">Cell membrane</keyword>
<feature type="transmembrane region" description="Helical" evidence="8">
    <location>
        <begin position="160"/>
        <end position="180"/>
    </location>
</feature>
<dbReference type="OrthoDB" id="5472127at2"/>
<dbReference type="EMBL" id="PVNH01000010">
    <property type="protein sequence ID" value="PRX45118.1"/>
    <property type="molecule type" value="Genomic_DNA"/>
</dbReference>
<gene>
    <name evidence="9" type="ORF">B0I33_110217</name>
</gene>
<sequence length="238" mass="23793">MTATLLIAGLAVLAGALVQGTVGYGMNLVAAPLLALLEPALVPVPLLLVGSGHALLAVGRELRDTDWRGVGWIMAGRAPGTALGVLAVAVLAQRPFAAVVGIAVLVCVVLSVTSWRPVPAPVPLLVAGIASGTFGTAASIGGPPLALLYQHSAGPRIRSTMAACFVLGSALSLGGLGLAGQIETRHLLLAAWLLPFLVAGFVLSGPARRLLDGTHLRTAVLAVAAASAVALLVRSAIG</sequence>
<proteinExistence type="inferred from homology"/>
<feature type="transmembrane region" description="Helical" evidence="8">
    <location>
        <begin position="187"/>
        <end position="207"/>
    </location>
</feature>
<comment type="similarity">
    <text evidence="2 8">Belongs to the 4-toluene sulfonate uptake permease (TSUP) (TC 2.A.102) family.</text>
</comment>
<keyword evidence="7 8" id="KW-0472">Membrane</keyword>
<evidence type="ECO:0000256" key="3">
    <source>
        <dbReference type="ARBA" id="ARBA00022448"/>
    </source>
</evidence>
<organism evidence="9 10">
    <name type="scientific">Prauserella shujinwangii</name>
    <dbReference type="NCBI Taxonomy" id="1453103"/>
    <lineage>
        <taxon>Bacteria</taxon>
        <taxon>Bacillati</taxon>
        <taxon>Actinomycetota</taxon>
        <taxon>Actinomycetes</taxon>
        <taxon>Pseudonocardiales</taxon>
        <taxon>Pseudonocardiaceae</taxon>
        <taxon>Prauserella</taxon>
    </lineage>
</organism>
<comment type="caution">
    <text evidence="9">The sequence shown here is derived from an EMBL/GenBank/DDBJ whole genome shotgun (WGS) entry which is preliminary data.</text>
</comment>
<keyword evidence="6 8" id="KW-1133">Transmembrane helix</keyword>
<evidence type="ECO:0000256" key="6">
    <source>
        <dbReference type="ARBA" id="ARBA00022989"/>
    </source>
</evidence>